<evidence type="ECO:0000259" key="1">
    <source>
        <dbReference type="PROSITE" id="PS50206"/>
    </source>
</evidence>
<feature type="domain" description="Rhodanese" evidence="1">
    <location>
        <begin position="28"/>
        <end position="116"/>
    </location>
</feature>
<dbReference type="Pfam" id="PF00581">
    <property type="entry name" value="Rhodanese"/>
    <property type="match status" value="1"/>
</dbReference>
<dbReference type="PROSITE" id="PS50206">
    <property type="entry name" value="RHODANESE_3"/>
    <property type="match status" value="1"/>
</dbReference>
<dbReference type="EMBL" id="FNBK01000006">
    <property type="protein sequence ID" value="SDF42769.1"/>
    <property type="molecule type" value="Genomic_DNA"/>
</dbReference>
<protein>
    <submittedName>
        <fullName evidence="2">Rhodanese-related sulfurtransferase</fullName>
    </submittedName>
</protein>
<dbReference type="PANTHER" id="PTHR43031">
    <property type="entry name" value="FAD-DEPENDENT OXIDOREDUCTASE"/>
    <property type="match status" value="1"/>
</dbReference>
<dbReference type="GO" id="GO:0004792">
    <property type="term" value="F:thiosulfate-cyanide sulfurtransferase activity"/>
    <property type="evidence" value="ECO:0007669"/>
    <property type="project" value="InterPro"/>
</dbReference>
<keyword evidence="3" id="KW-1185">Reference proteome</keyword>
<dbReference type="Gene3D" id="3.40.250.10">
    <property type="entry name" value="Rhodanese-like domain"/>
    <property type="match status" value="1"/>
</dbReference>
<accession>A0A1G7L196</accession>
<gene>
    <name evidence="2" type="ORF">SAMN05216218_106105</name>
</gene>
<sequence length="119" mass="12935">MGFSPRRVYCQAMVEELSPSRLQEKLEDGADVQVVDTRPPRQYAAGHIPGALNVPYGQLAGRIDEVDWSDEVVMVCQEGISSVQAGRLLESYEGIDDDATVASLAGGYDAWESDLETDA</sequence>
<dbReference type="SMART" id="SM00450">
    <property type="entry name" value="RHOD"/>
    <property type="match status" value="1"/>
</dbReference>
<dbReference type="InterPro" id="IPR036873">
    <property type="entry name" value="Rhodanese-like_dom_sf"/>
</dbReference>
<reference evidence="3" key="1">
    <citation type="submission" date="2016-10" db="EMBL/GenBank/DDBJ databases">
        <authorList>
            <person name="Varghese N."/>
            <person name="Submissions S."/>
        </authorList>
    </citation>
    <scope>NUCLEOTIDE SEQUENCE [LARGE SCALE GENOMIC DNA]</scope>
    <source>
        <strain evidence="3">IBRC-M 10760</strain>
    </source>
</reference>
<dbReference type="SUPFAM" id="SSF52821">
    <property type="entry name" value="Rhodanese/Cell cycle control phosphatase"/>
    <property type="match status" value="1"/>
</dbReference>
<dbReference type="AlphaFoldDB" id="A0A1G7L196"/>
<dbReference type="InterPro" id="IPR001307">
    <property type="entry name" value="Thiosulphate_STrfase_CS"/>
</dbReference>
<evidence type="ECO:0000313" key="2">
    <source>
        <dbReference type="EMBL" id="SDF42769.1"/>
    </source>
</evidence>
<dbReference type="PROSITE" id="PS00380">
    <property type="entry name" value="RHODANESE_1"/>
    <property type="match status" value="1"/>
</dbReference>
<dbReference type="InterPro" id="IPR050229">
    <property type="entry name" value="GlpE_sulfurtransferase"/>
</dbReference>
<dbReference type="STRING" id="660518.SAMN05216218_106105"/>
<keyword evidence="2" id="KW-0808">Transferase</keyword>
<organism evidence="2 3">
    <name type="scientific">Halorientalis regularis</name>
    <dbReference type="NCBI Taxonomy" id="660518"/>
    <lineage>
        <taxon>Archaea</taxon>
        <taxon>Methanobacteriati</taxon>
        <taxon>Methanobacteriota</taxon>
        <taxon>Stenosarchaea group</taxon>
        <taxon>Halobacteria</taxon>
        <taxon>Halobacteriales</taxon>
        <taxon>Haloarculaceae</taxon>
        <taxon>Halorientalis</taxon>
    </lineage>
</organism>
<dbReference type="InterPro" id="IPR001763">
    <property type="entry name" value="Rhodanese-like_dom"/>
</dbReference>
<evidence type="ECO:0000313" key="3">
    <source>
        <dbReference type="Proteomes" id="UP000199076"/>
    </source>
</evidence>
<dbReference type="PANTHER" id="PTHR43031:SF17">
    <property type="entry name" value="SULFURTRANSFERASE YTWF-RELATED"/>
    <property type="match status" value="1"/>
</dbReference>
<dbReference type="CDD" id="cd00158">
    <property type="entry name" value="RHOD"/>
    <property type="match status" value="1"/>
</dbReference>
<name>A0A1G7L196_9EURY</name>
<dbReference type="Proteomes" id="UP000199076">
    <property type="component" value="Unassembled WGS sequence"/>
</dbReference>
<proteinExistence type="predicted"/>